<dbReference type="InterPro" id="IPR017861">
    <property type="entry name" value="KAE1/TsaD"/>
</dbReference>
<dbReference type="InterPro" id="IPR034680">
    <property type="entry name" value="Kae1_archaea_euk"/>
</dbReference>
<dbReference type="GeneID" id="37043473"/>
<name>A0A316YN37_9BASI</name>
<evidence type="ECO:0000256" key="7">
    <source>
        <dbReference type="ARBA" id="ARBA00023315"/>
    </source>
</evidence>
<evidence type="ECO:0000256" key="10">
    <source>
        <dbReference type="HAMAP-Rule" id="MF_03180"/>
    </source>
</evidence>
<keyword evidence="2 10" id="KW-0963">Cytoplasm</keyword>
<evidence type="ECO:0000256" key="2">
    <source>
        <dbReference type="ARBA" id="ARBA00022490"/>
    </source>
</evidence>
<comment type="similarity">
    <text evidence="10">Belongs to the KAE1 / TsaD family.</text>
</comment>
<dbReference type="InterPro" id="IPR000905">
    <property type="entry name" value="Gcp-like_dom"/>
</dbReference>
<feature type="binding site" evidence="10">
    <location>
        <position position="343"/>
    </location>
    <ligand>
        <name>substrate</name>
    </ligand>
</feature>
<dbReference type="GO" id="GO:0005737">
    <property type="term" value="C:cytoplasm"/>
    <property type="evidence" value="ECO:0007669"/>
    <property type="project" value="UniProtKB-SubCell"/>
</dbReference>
<feature type="compositionally biased region" description="Basic and acidic residues" evidence="11">
    <location>
        <begin position="239"/>
        <end position="253"/>
    </location>
</feature>
<dbReference type="GO" id="GO:0046872">
    <property type="term" value="F:metal ion binding"/>
    <property type="evidence" value="ECO:0007669"/>
    <property type="project" value="UniProtKB-KW"/>
</dbReference>
<dbReference type="InterPro" id="IPR043129">
    <property type="entry name" value="ATPase_NBD"/>
</dbReference>
<dbReference type="STRING" id="215250.A0A316YN37"/>
<evidence type="ECO:0000256" key="4">
    <source>
        <dbReference type="ARBA" id="ARBA00022694"/>
    </source>
</evidence>
<dbReference type="OrthoDB" id="10254073at2759"/>
<evidence type="ECO:0000256" key="5">
    <source>
        <dbReference type="ARBA" id="ARBA00022723"/>
    </source>
</evidence>
<keyword evidence="3 10" id="KW-0808">Transferase</keyword>
<sequence>MPEPLPHATRPLLALGLEGSANKLGVGVVRHNVDESVDVLSNVRHTYVTPPGTGFLPSDTARHHRRWLVAVSREAVKKAGIASISQCDCVCYTKGPGMGAPLQSVSIVARTLALMYNLPLVGVNHCIGHIEMGRTITGARNPIVLYVSGGNTQVIAYSNQRYRIFGETLDIAVGNCLDRFARVIGLSNDPSPGQNIEKEAKGGRKLLALPYATKGMDVSLGGILAATEAYTRDKRYRGNRNEQKKPGGEANNRDAFEDMKASLANGLGFSSDGRHQGQEAAGIETKVLSQDGQGEEGDDGITAADLCFSLQEHVFAMLVEITERAMAHVGSPEVLIVGGVGSNKRLQAMMGTMAIERGGRVFATDERFCIDNGIMIAHAGLLAHRMGLDTPLEKTTTTQRFRTDAPLVTWRD</sequence>
<evidence type="ECO:0000256" key="9">
    <source>
        <dbReference type="ARBA" id="ARBA00048117"/>
    </source>
</evidence>
<dbReference type="GO" id="GO:0002949">
    <property type="term" value="P:tRNA threonylcarbamoyladenosine modification"/>
    <property type="evidence" value="ECO:0007669"/>
    <property type="project" value="UniProtKB-UniRule"/>
</dbReference>
<protein>
    <recommendedName>
        <fullName evidence="1">N(6)-L-threonylcarbamoyladenine synthase</fullName>
        <ecNumber evidence="1">2.3.1.234</ecNumber>
    </recommendedName>
    <alternativeName>
        <fullName evidence="8">N6-L-threonylcarbamoyladenine synthase</fullName>
    </alternativeName>
</protein>
<feature type="binding site" evidence="10">
    <location>
        <position position="371"/>
    </location>
    <ligand>
        <name>a divalent metal cation</name>
        <dbReference type="ChEBI" id="CHEBI:60240"/>
    </ligand>
</feature>
<feature type="region of interest" description="Disordered" evidence="11">
    <location>
        <begin position="234"/>
        <end position="253"/>
    </location>
</feature>
<dbReference type="EC" id="2.3.1.234" evidence="1"/>
<evidence type="ECO:0000256" key="8">
    <source>
        <dbReference type="ARBA" id="ARBA00030439"/>
    </source>
</evidence>
<dbReference type="GO" id="GO:0061711">
    <property type="term" value="F:tRNA N(6)-L-threonylcarbamoyladenine synthase activity"/>
    <property type="evidence" value="ECO:0007669"/>
    <property type="project" value="UniProtKB-EC"/>
</dbReference>
<accession>A0A316YN37</accession>
<dbReference type="RefSeq" id="XP_025377276.1">
    <property type="nucleotide sequence ID" value="XM_025521557.1"/>
</dbReference>
<dbReference type="PRINTS" id="PR00789">
    <property type="entry name" value="OSIALOPTASE"/>
</dbReference>
<dbReference type="PANTHER" id="PTHR11735:SF14">
    <property type="entry name" value="TRNA N6-ADENOSINE THREONYLCARBAMOYLTRANSFERASE"/>
    <property type="match status" value="1"/>
</dbReference>
<evidence type="ECO:0000256" key="1">
    <source>
        <dbReference type="ARBA" id="ARBA00012156"/>
    </source>
</evidence>
<dbReference type="InterPro" id="IPR017860">
    <property type="entry name" value="Peptidase_M22_CS"/>
</dbReference>
<feature type="binding site" evidence="10">
    <location>
        <position position="129"/>
    </location>
    <ligand>
        <name>a divalent metal cation</name>
        <dbReference type="ChEBI" id="CHEBI:60240"/>
    </ligand>
</feature>
<dbReference type="Proteomes" id="UP000245768">
    <property type="component" value="Unassembled WGS sequence"/>
</dbReference>
<comment type="catalytic activity">
    <reaction evidence="9 10">
        <text>L-threonylcarbamoyladenylate + adenosine(37) in tRNA = N(6)-L-threonylcarbamoyladenosine(37) in tRNA + AMP + H(+)</text>
        <dbReference type="Rhea" id="RHEA:37059"/>
        <dbReference type="Rhea" id="RHEA-COMP:10162"/>
        <dbReference type="Rhea" id="RHEA-COMP:10163"/>
        <dbReference type="ChEBI" id="CHEBI:15378"/>
        <dbReference type="ChEBI" id="CHEBI:73682"/>
        <dbReference type="ChEBI" id="CHEBI:74411"/>
        <dbReference type="ChEBI" id="CHEBI:74418"/>
        <dbReference type="ChEBI" id="CHEBI:456215"/>
        <dbReference type="EC" id="2.3.1.234"/>
    </reaction>
</comment>
<dbReference type="Pfam" id="PF00814">
    <property type="entry name" value="TsaD"/>
    <property type="match status" value="1"/>
</dbReference>
<gene>
    <name evidence="13" type="ORF">FA10DRAFT_266589</name>
</gene>
<dbReference type="Gene3D" id="3.30.420.40">
    <property type="match status" value="2"/>
</dbReference>
<feature type="binding site" evidence="10">
    <location>
        <position position="197"/>
    </location>
    <ligand>
        <name>substrate</name>
    </ligand>
</feature>
<comment type="subcellular location">
    <subcellularLocation>
        <location evidence="10">Cytoplasm</location>
    </subcellularLocation>
    <subcellularLocation>
        <location evidence="10">Nucleus</location>
    </subcellularLocation>
</comment>
<evidence type="ECO:0000313" key="13">
    <source>
        <dbReference type="EMBL" id="PWN90078.1"/>
    </source>
</evidence>
<dbReference type="PROSITE" id="PS01016">
    <property type="entry name" value="GLYCOPROTEASE"/>
    <property type="match status" value="1"/>
</dbReference>
<feature type="binding site" evidence="10">
    <location>
        <position position="125"/>
    </location>
    <ligand>
        <name>a divalent metal cation</name>
        <dbReference type="ChEBI" id="CHEBI:60240"/>
    </ligand>
</feature>
<keyword evidence="5 10" id="KW-0479">Metal-binding</keyword>
<keyword evidence="7 10" id="KW-0012">Acyltransferase</keyword>
<dbReference type="HAMAP" id="MF_01446">
    <property type="entry name" value="Kae1"/>
    <property type="match status" value="1"/>
</dbReference>
<dbReference type="GO" id="GO:0005634">
    <property type="term" value="C:nucleus"/>
    <property type="evidence" value="ECO:0007669"/>
    <property type="project" value="UniProtKB-SubCell"/>
</dbReference>
<evidence type="ECO:0000256" key="3">
    <source>
        <dbReference type="ARBA" id="ARBA00022679"/>
    </source>
</evidence>
<dbReference type="InParanoid" id="A0A316YN37"/>
<dbReference type="AlphaFoldDB" id="A0A316YN37"/>
<organism evidence="13 14">
    <name type="scientific">Acaromyces ingoldii</name>
    <dbReference type="NCBI Taxonomy" id="215250"/>
    <lineage>
        <taxon>Eukaryota</taxon>
        <taxon>Fungi</taxon>
        <taxon>Dikarya</taxon>
        <taxon>Basidiomycota</taxon>
        <taxon>Ustilaginomycotina</taxon>
        <taxon>Exobasidiomycetes</taxon>
        <taxon>Exobasidiales</taxon>
        <taxon>Cryptobasidiaceae</taxon>
        <taxon>Acaromyces</taxon>
    </lineage>
</organism>
<dbReference type="SUPFAM" id="SSF53067">
    <property type="entry name" value="Actin-like ATPase domain"/>
    <property type="match status" value="1"/>
</dbReference>
<evidence type="ECO:0000256" key="11">
    <source>
        <dbReference type="SAM" id="MobiDB-lite"/>
    </source>
</evidence>
<feature type="binding site" evidence="10">
    <location>
        <position position="193"/>
    </location>
    <ligand>
        <name>substrate</name>
    </ligand>
</feature>
<dbReference type="PANTHER" id="PTHR11735">
    <property type="entry name" value="TRNA N6-ADENOSINE THREONYLCARBAMOYLTRANSFERASE"/>
    <property type="match status" value="1"/>
</dbReference>
<keyword evidence="4 10" id="KW-0819">tRNA processing</keyword>
<feature type="binding site" evidence="10">
    <location>
        <begin position="146"/>
        <end position="150"/>
    </location>
    <ligand>
        <name>substrate</name>
    </ligand>
</feature>
<evidence type="ECO:0000259" key="12">
    <source>
        <dbReference type="Pfam" id="PF00814"/>
    </source>
</evidence>
<evidence type="ECO:0000313" key="14">
    <source>
        <dbReference type="Proteomes" id="UP000245768"/>
    </source>
</evidence>
<reference evidence="13 14" key="1">
    <citation type="journal article" date="2018" name="Mol. Biol. Evol.">
        <title>Broad Genomic Sampling Reveals a Smut Pathogenic Ancestry of the Fungal Clade Ustilaginomycotina.</title>
        <authorList>
            <person name="Kijpornyongpan T."/>
            <person name="Mondo S.J."/>
            <person name="Barry K."/>
            <person name="Sandor L."/>
            <person name="Lee J."/>
            <person name="Lipzen A."/>
            <person name="Pangilinan J."/>
            <person name="LaButti K."/>
            <person name="Hainaut M."/>
            <person name="Henrissat B."/>
            <person name="Grigoriev I.V."/>
            <person name="Spatafora J.W."/>
            <person name="Aime M.C."/>
        </authorList>
    </citation>
    <scope>NUCLEOTIDE SEQUENCE [LARGE SCALE GENOMIC DNA]</scope>
    <source>
        <strain evidence="13 14">MCA 4198</strain>
    </source>
</reference>
<dbReference type="FunFam" id="3.30.420.40:FF:000295">
    <property type="entry name" value="Probable tRNA N6-adenosine threonylcarbamoyltransferase"/>
    <property type="match status" value="1"/>
</dbReference>
<dbReference type="GO" id="GO:0000408">
    <property type="term" value="C:EKC/KEOPS complex"/>
    <property type="evidence" value="ECO:0007669"/>
    <property type="project" value="InterPro"/>
</dbReference>
<dbReference type="FunCoup" id="A0A316YN37">
    <property type="interactions" value="154"/>
</dbReference>
<proteinExistence type="inferred from homology"/>
<dbReference type="EMBL" id="KZ819636">
    <property type="protein sequence ID" value="PWN90078.1"/>
    <property type="molecule type" value="Genomic_DNA"/>
</dbReference>
<comment type="cofactor">
    <cofactor evidence="10">
        <name>a divalent metal cation</name>
        <dbReference type="ChEBI" id="CHEBI:60240"/>
    </cofactor>
    <text evidence="10">Binds 1 divalent metal cation per subunit.</text>
</comment>
<feature type="binding site" evidence="10">
    <location>
        <position position="146"/>
    </location>
    <ligand>
        <name>a divalent metal cation</name>
        <dbReference type="ChEBI" id="CHEBI:60240"/>
    </ligand>
</feature>
<evidence type="ECO:0000256" key="6">
    <source>
        <dbReference type="ARBA" id="ARBA00023242"/>
    </source>
</evidence>
<feature type="binding site" evidence="10">
    <location>
        <position position="178"/>
    </location>
    <ligand>
        <name>substrate</name>
    </ligand>
</feature>
<keyword evidence="14" id="KW-1185">Reference proteome</keyword>
<feature type="domain" description="Gcp-like" evidence="12">
    <location>
        <begin position="39"/>
        <end position="377"/>
    </location>
</feature>
<keyword evidence="6 10" id="KW-0539">Nucleus</keyword>
<dbReference type="CDD" id="cd24132">
    <property type="entry name" value="ASKHA_NBD_OSGEP_like_euk"/>
    <property type="match status" value="1"/>
</dbReference>